<dbReference type="EMBL" id="FNBG01000010">
    <property type="protein sequence ID" value="SDF38797.1"/>
    <property type="molecule type" value="Genomic_DNA"/>
</dbReference>
<keyword evidence="1" id="KW-0812">Transmembrane</keyword>
<organism evidence="2 3">
    <name type="scientific">Fontibacillus panacisegetis</name>
    <dbReference type="NCBI Taxonomy" id="670482"/>
    <lineage>
        <taxon>Bacteria</taxon>
        <taxon>Bacillati</taxon>
        <taxon>Bacillota</taxon>
        <taxon>Bacilli</taxon>
        <taxon>Bacillales</taxon>
        <taxon>Paenibacillaceae</taxon>
        <taxon>Fontibacillus</taxon>
    </lineage>
</organism>
<accession>A0A1G7KNM9</accession>
<protein>
    <submittedName>
        <fullName evidence="2">Uncharacterized protein</fullName>
    </submittedName>
</protein>
<evidence type="ECO:0000313" key="2">
    <source>
        <dbReference type="EMBL" id="SDF38797.1"/>
    </source>
</evidence>
<dbReference type="Proteomes" id="UP000198972">
    <property type="component" value="Unassembled WGS sequence"/>
</dbReference>
<keyword evidence="3" id="KW-1185">Reference proteome</keyword>
<reference evidence="2 3" key="1">
    <citation type="submission" date="2016-10" db="EMBL/GenBank/DDBJ databases">
        <authorList>
            <person name="de Groot N.N."/>
        </authorList>
    </citation>
    <scope>NUCLEOTIDE SEQUENCE [LARGE SCALE GENOMIC DNA]</scope>
    <source>
        <strain evidence="2 3">DSM 28129</strain>
    </source>
</reference>
<keyword evidence="1" id="KW-0472">Membrane</keyword>
<sequence>MKKRIIIFNISFWLALLTIILIPGKVPTEGASRIEYGFPFRFFIQYQSTEWFIQGVGIQLLYYFFDVFIIYGLIYACLHLWNRLKPITKESASTIVLNGGNNKG</sequence>
<evidence type="ECO:0000313" key="3">
    <source>
        <dbReference type="Proteomes" id="UP000198972"/>
    </source>
</evidence>
<dbReference type="STRING" id="670482.SAMN04488542_11015"/>
<keyword evidence="1" id="KW-1133">Transmembrane helix</keyword>
<evidence type="ECO:0000256" key="1">
    <source>
        <dbReference type="SAM" id="Phobius"/>
    </source>
</evidence>
<feature type="transmembrane region" description="Helical" evidence="1">
    <location>
        <begin position="60"/>
        <end position="81"/>
    </location>
</feature>
<dbReference type="OrthoDB" id="2639251at2"/>
<dbReference type="AlphaFoldDB" id="A0A1G7KNM9"/>
<gene>
    <name evidence="2" type="ORF">SAMN04488542_11015</name>
</gene>
<proteinExistence type="predicted"/>
<name>A0A1G7KNM9_9BACL</name>